<protein>
    <submittedName>
        <fullName evidence="1">Surface protective antigen spaA</fullName>
    </submittedName>
</protein>
<dbReference type="Gene3D" id="2.30.30.20">
    <property type="entry name" value="Aspartate carbamoyltransferase regulatory subunit, C-terminal domain"/>
    <property type="match status" value="2"/>
</dbReference>
<reference evidence="1 2" key="1">
    <citation type="submission" date="2018-12" db="EMBL/GenBank/DDBJ databases">
        <title>Unveiling genomic diversity among members of the Bifidobacterium pseudolongum species, a widely distributed gut commensal of the animal kingdom.</title>
        <authorList>
            <person name="Lugli G.A."/>
            <person name="Duranti S."/>
            <person name="Albert K."/>
            <person name="Mancabelli L."/>
            <person name="Napoli S."/>
            <person name="Viappiani A."/>
            <person name="Anzalone R."/>
            <person name="Longhi G."/>
            <person name="Milani C."/>
            <person name="Turroni F."/>
            <person name="Alessandri G."/>
            <person name="Sela D.A."/>
            <person name="Van Sinderen D."/>
            <person name="Ventura M."/>
        </authorList>
    </citation>
    <scope>NUCLEOTIDE SEQUENCE [LARGE SCALE GENOMIC DNA]</scope>
    <source>
        <strain evidence="1 2">2003B</strain>
    </source>
</reference>
<organism evidence="1 2">
    <name type="scientific">Bifidobacterium pseudolongum subsp. globosum</name>
    <dbReference type="NCBI Taxonomy" id="1690"/>
    <lineage>
        <taxon>Bacteria</taxon>
        <taxon>Bacillati</taxon>
        <taxon>Actinomycetota</taxon>
        <taxon>Actinomycetes</taxon>
        <taxon>Bifidobacteriales</taxon>
        <taxon>Bifidobacteriaceae</taxon>
        <taxon>Bifidobacterium</taxon>
    </lineage>
</organism>
<proteinExistence type="predicted"/>
<sequence>MQYGEQYLNYDREHTGWYYFEPGTGKMAHGVRWLNSSGGKWVYYHISSGKMQYGEQYLNYDREHTGWYYFEPGTGKMAHGTIQVNGTTVYYDRITGQR</sequence>
<gene>
    <name evidence="1" type="ORF">PG2003B_1656</name>
</gene>
<dbReference type="Proteomes" id="UP000292382">
    <property type="component" value="Unassembled WGS sequence"/>
</dbReference>
<name>A0A4V1Y4H8_9BIFI</name>
<evidence type="ECO:0000313" key="1">
    <source>
        <dbReference type="EMBL" id="RYQ34597.1"/>
    </source>
</evidence>
<dbReference type="EMBL" id="RYUW01000024">
    <property type="protein sequence ID" value="RYQ34597.1"/>
    <property type="molecule type" value="Genomic_DNA"/>
</dbReference>
<evidence type="ECO:0000313" key="2">
    <source>
        <dbReference type="Proteomes" id="UP000292382"/>
    </source>
</evidence>
<dbReference type="SUPFAM" id="SSF69360">
    <property type="entry name" value="Cell wall binding repeat"/>
    <property type="match status" value="1"/>
</dbReference>
<dbReference type="RefSeq" id="WP_129898967.1">
    <property type="nucleotide sequence ID" value="NZ_RYUU01000030.1"/>
</dbReference>
<comment type="caution">
    <text evidence="1">The sequence shown here is derived from an EMBL/GenBank/DDBJ whole genome shotgun (WGS) entry which is preliminary data.</text>
</comment>
<dbReference type="AlphaFoldDB" id="A0A4V1Y4H8"/>
<accession>A0A4V1Y4H8</accession>